<gene>
    <name evidence="1" type="primary">prp1</name>
    <name evidence="1" type="ORF">IWW38_000870</name>
</gene>
<reference evidence="1" key="1">
    <citation type="submission" date="2022-07" db="EMBL/GenBank/DDBJ databases">
        <title>Phylogenomic reconstructions and comparative analyses of Kickxellomycotina fungi.</title>
        <authorList>
            <person name="Reynolds N.K."/>
            <person name="Stajich J.E."/>
            <person name="Barry K."/>
            <person name="Grigoriev I.V."/>
            <person name="Crous P."/>
            <person name="Smith M.E."/>
        </authorList>
    </citation>
    <scope>NUCLEOTIDE SEQUENCE</scope>
    <source>
        <strain evidence="1">CBS 190363</strain>
    </source>
</reference>
<keyword evidence="2" id="KW-1185">Reference proteome</keyword>
<dbReference type="Proteomes" id="UP001139981">
    <property type="component" value="Unassembled WGS sequence"/>
</dbReference>
<evidence type="ECO:0000313" key="1">
    <source>
        <dbReference type="EMBL" id="KAJ2899733.1"/>
    </source>
</evidence>
<protein>
    <submittedName>
        <fullName evidence="1">U4/U6 x U5 tri-snRNP complex subunit Prp1</fullName>
    </submittedName>
</protein>
<sequence length="884" mass="94661">MYAVTKDFLGKPAPPGYVAGLGRGAAGFTTRSDIGPAREATATERNDSKDEEGLFSGMAYGADDEEADLVWSQIDAKMAERRSGKRRSSVTQSDVPAIEEQLRGAKRQLQTLTADEWASIPDVAQVAETAARAKRRRIAADPRRGNGSMGERMVQVPDSAMVGVLTGSLDSRSDGATTDLRALGQARDAVLRMKLDSAAGQATSLATTAADAAGYLTSLSTDPAISGGGIGDLARARRLLKSVTQANPTHASGWIAAARLEEVAKKPAQARAIIDEACVRCARSEDVWLEAARLHPKGTVARAVLSRAVRAMPQAVRVWLAAADAETGDAGRRRVLRRALEHVPGSVALWKAAVGAEPDPADARILLAHAVETVGHSVDLWLALARLEPYAAAQKVLNRARRAVPTSAEVWIAAARLEEQCGTGDLSVILRKAVASLAANGVQPTRDAWVEMARQAADDACPATCRAIIAATRDAGFDADDAPEDRAAAYAAEAERLAGPCDEAARALYALAVDAAPSRVELWQAAAALESKEPERRAEVLERAVASLPQSEELWLALAQCHSTETDSARQVLERAFAANPESESVALAAVSLEADAGQHARAVALLERATAIKGGSPRVWIKAAVLQRRLGNIGAALDAARRGREVFPQAFKLWLIESQLLSDDVKKARQVLAQALLVCKSAADLWLAAAALDQRESVIRARATLERARVQVPRDPRIWLAAIRLEKGDKGAEQALLARALQECPKAGCLWAESVLMAERPRRKAASVDALKNGSAQDPEICTVVARLFAEERRLDKARAWFQRATLADPDNGDAWAWWLRFERQQQSNSDKVDGVEAACEAAKPRHGQVWPSVSKDPANYGLSAIQILRLVADALAKSRTFA</sequence>
<name>A0ACC1M8S0_9FUNG</name>
<proteinExistence type="predicted"/>
<organism evidence="1 2">
    <name type="scientific">Coemansia aciculifera</name>
    <dbReference type="NCBI Taxonomy" id="417176"/>
    <lineage>
        <taxon>Eukaryota</taxon>
        <taxon>Fungi</taxon>
        <taxon>Fungi incertae sedis</taxon>
        <taxon>Zoopagomycota</taxon>
        <taxon>Kickxellomycotina</taxon>
        <taxon>Kickxellomycetes</taxon>
        <taxon>Kickxellales</taxon>
        <taxon>Kickxellaceae</taxon>
        <taxon>Coemansia</taxon>
    </lineage>
</organism>
<evidence type="ECO:0000313" key="2">
    <source>
        <dbReference type="Proteomes" id="UP001139981"/>
    </source>
</evidence>
<dbReference type="EMBL" id="JANBVB010000019">
    <property type="protein sequence ID" value="KAJ2899733.1"/>
    <property type="molecule type" value="Genomic_DNA"/>
</dbReference>
<accession>A0ACC1M8S0</accession>
<comment type="caution">
    <text evidence="1">The sequence shown here is derived from an EMBL/GenBank/DDBJ whole genome shotgun (WGS) entry which is preliminary data.</text>
</comment>